<gene>
    <name evidence="1" type="ORF">G7043_17560</name>
</gene>
<organism evidence="1 2">
    <name type="scientific">Lentzea alba</name>
    <dbReference type="NCBI Taxonomy" id="2714351"/>
    <lineage>
        <taxon>Bacteria</taxon>
        <taxon>Bacillati</taxon>
        <taxon>Actinomycetota</taxon>
        <taxon>Actinomycetes</taxon>
        <taxon>Pseudonocardiales</taxon>
        <taxon>Pseudonocardiaceae</taxon>
        <taxon>Lentzea</taxon>
    </lineage>
</organism>
<accession>A0A7C9VZW0</accession>
<name>A0A7C9VZW0_9PSEU</name>
<dbReference type="EMBL" id="JAAMPJ010000004">
    <property type="protein sequence ID" value="NGY60740.1"/>
    <property type="molecule type" value="Genomic_DNA"/>
</dbReference>
<reference evidence="1 2" key="1">
    <citation type="submission" date="2020-03" db="EMBL/GenBank/DDBJ databases">
        <title>Isolation and identification of active actinomycetes.</title>
        <authorList>
            <person name="Sun X."/>
        </authorList>
    </citation>
    <scope>NUCLEOTIDE SEQUENCE [LARGE SCALE GENOMIC DNA]</scope>
    <source>
        <strain evidence="1 2">NEAU-D13</strain>
    </source>
</reference>
<dbReference type="Proteomes" id="UP000481360">
    <property type="component" value="Unassembled WGS sequence"/>
</dbReference>
<proteinExistence type="predicted"/>
<protein>
    <submittedName>
        <fullName evidence="1">Signal protein</fullName>
    </submittedName>
</protein>
<evidence type="ECO:0000313" key="1">
    <source>
        <dbReference type="EMBL" id="NGY60740.1"/>
    </source>
</evidence>
<comment type="caution">
    <text evidence="1">The sequence shown here is derived from an EMBL/GenBank/DDBJ whole genome shotgun (WGS) entry which is preliminary data.</text>
</comment>
<keyword evidence="2" id="KW-1185">Reference proteome</keyword>
<dbReference type="AlphaFoldDB" id="A0A7C9VZW0"/>
<evidence type="ECO:0000313" key="2">
    <source>
        <dbReference type="Proteomes" id="UP000481360"/>
    </source>
</evidence>
<sequence>MQAKWWTWALSSPQARNPVADPTGQFCAEDQPKNVWFLAGTFGGAAQRTCEVPGGRPIAAPAVNLYSANTSDCKSFMAAATGSMTLDGQVVELRRIDPVEITFQAAQDNAIGESAGRKVAQACGLWAWLPPLLPGEHELKIEGESGTFSTSVVYQLKVGAGD</sequence>